<dbReference type="InterPro" id="IPR014710">
    <property type="entry name" value="RmlC-like_jellyroll"/>
</dbReference>
<accession>A0A2N9LP12</accession>
<gene>
    <name evidence="4" type="ORF">SBA5_470045</name>
</gene>
<keyword evidence="2" id="KW-0862">Zinc</keyword>
<dbReference type="EMBL" id="OKRB01000105">
    <property type="protein sequence ID" value="SPE24924.1"/>
    <property type="molecule type" value="Genomic_DNA"/>
</dbReference>
<evidence type="ECO:0000313" key="5">
    <source>
        <dbReference type="Proteomes" id="UP000239735"/>
    </source>
</evidence>
<dbReference type="GO" id="GO:0008270">
    <property type="term" value="F:zinc ion binding"/>
    <property type="evidence" value="ECO:0007669"/>
    <property type="project" value="InterPro"/>
</dbReference>
<evidence type="ECO:0000256" key="2">
    <source>
        <dbReference type="ARBA" id="ARBA00022833"/>
    </source>
</evidence>
<dbReference type="InterPro" id="IPR046457">
    <property type="entry name" value="PMI_typeI_cat"/>
</dbReference>
<dbReference type="Pfam" id="PF20511">
    <property type="entry name" value="PMI_typeI_cat"/>
    <property type="match status" value="1"/>
</dbReference>
<dbReference type="InterPro" id="IPR011051">
    <property type="entry name" value="RmlC_Cupin_sf"/>
</dbReference>
<dbReference type="CDD" id="cd07010">
    <property type="entry name" value="cupin_PMI_type_I_N_bac"/>
    <property type="match status" value="1"/>
</dbReference>
<dbReference type="InterPro" id="IPR051804">
    <property type="entry name" value="Carb_Metab_Reg_Kinase/Isom"/>
</dbReference>
<feature type="domain" description="Phosphomannose isomerase type I catalytic" evidence="3">
    <location>
        <begin position="45"/>
        <end position="124"/>
    </location>
</feature>
<dbReference type="GO" id="GO:0004476">
    <property type="term" value="F:mannose-6-phosphate isomerase activity"/>
    <property type="evidence" value="ECO:0007669"/>
    <property type="project" value="InterPro"/>
</dbReference>
<dbReference type="PANTHER" id="PTHR42742">
    <property type="entry name" value="TRANSCRIPTIONAL REPRESSOR MPRA"/>
    <property type="match status" value="1"/>
</dbReference>
<reference evidence="5" key="1">
    <citation type="submission" date="2018-02" db="EMBL/GenBank/DDBJ databases">
        <authorList>
            <person name="Hausmann B."/>
        </authorList>
    </citation>
    <scope>NUCLEOTIDE SEQUENCE [LARGE SCALE GENOMIC DNA]</scope>
    <source>
        <strain evidence="5">Peat soil MAG SbA5</strain>
    </source>
</reference>
<evidence type="ECO:0000256" key="1">
    <source>
        <dbReference type="ARBA" id="ARBA00022723"/>
    </source>
</evidence>
<organism evidence="4 5">
    <name type="scientific">Candidatus Sulfuritelmatomonas gaucii</name>
    <dbReference type="NCBI Taxonomy" id="2043161"/>
    <lineage>
        <taxon>Bacteria</taxon>
        <taxon>Pseudomonadati</taxon>
        <taxon>Acidobacteriota</taxon>
        <taxon>Terriglobia</taxon>
        <taxon>Terriglobales</taxon>
        <taxon>Acidobacteriaceae</taxon>
        <taxon>Candidatus Sulfuritelmatomonas</taxon>
    </lineage>
</organism>
<sequence>MRMETDRKPAFTGVPVPGLAPFRIEPIFTARVWGYHDLRPWYDRVTEGDPIGEVWLTGDECVVATGPHAGEKLGALFAEQHDALLGGNAPAVGSPLLIKVIFAQEKLSVQVHPDDKMAQKYGQPRGKTECWYALAAEPDAQVAVGLKPGVTLAEVREGIHNGTLEASLNVLPVRAGDVIFVDAGTVHAIWPGSILLETQQNSDITYRMYDYGRPRELHIEKSLEATRLITRAGKVAPRELEDRAVLIDADFFRVERIPVEGSKSSEDLRGGNGTPRLAYLFAAAGTGRLWGAGFDPVDLPARGMVAVPSTSPEFVLEDMCGAGRSLEVIRITPNWRGESA</sequence>
<keyword evidence="4" id="KW-0413">Isomerase</keyword>
<dbReference type="Proteomes" id="UP000239735">
    <property type="component" value="Unassembled WGS sequence"/>
</dbReference>
<evidence type="ECO:0000259" key="3">
    <source>
        <dbReference type="Pfam" id="PF20511"/>
    </source>
</evidence>
<dbReference type="PANTHER" id="PTHR42742:SF3">
    <property type="entry name" value="FRUCTOKINASE"/>
    <property type="match status" value="1"/>
</dbReference>
<evidence type="ECO:0000313" key="4">
    <source>
        <dbReference type="EMBL" id="SPE24924.1"/>
    </source>
</evidence>
<dbReference type="Gene3D" id="2.60.120.10">
    <property type="entry name" value="Jelly Rolls"/>
    <property type="match status" value="1"/>
</dbReference>
<proteinExistence type="predicted"/>
<name>A0A2N9LP12_9BACT</name>
<protein>
    <submittedName>
        <fullName evidence="4">Mannose-6-phosphate isomerase, class I</fullName>
    </submittedName>
</protein>
<keyword evidence="1" id="KW-0479">Metal-binding</keyword>
<dbReference type="AlphaFoldDB" id="A0A2N9LP12"/>
<dbReference type="SUPFAM" id="SSF51182">
    <property type="entry name" value="RmlC-like cupins"/>
    <property type="match status" value="1"/>
</dbReference>